<dbReference type="InterPro" id="IPR008979">
    <property type="entry name" value="Galactose-bd-like_sf"/>
</dbReference>
<dbReference type="SUPFAM" id="SSF49785">
    <property type="entry name" value="Galactose-binding domain-like"/>
    <property type="match status" value="1"/>
</dbReference>
<dbReference type="SUPFAM" id="SSF51011">
    <property type="entry name" value="Glycosyl hydrolase domain"/>
    <property type="match status" value="1"/>
</dbReference>
<dbReference type="EMBL" id="KL198016">
    <property type="protein sequence ID" value="KDQ21500.1"/>
    <property type="molecule type" value="Genomic_DNA"/>
</dbReference>
<evidence type="ECO:0000256" key="7">
    <source>
        <dbReference type="ARBA" id="ARBA00023180"/>
    </source>
</evidence>
<reference evidence="10" key="1">
    <citation type="journal article" date="2014" name="Proc. Natl. Acad. Sci. U.S.A.">
        <title>Extensive sampling of basidiomycete genomes demonstrates inadequacy of the white-rot/brown-rot paradigm for wood decay fungi.</title>
        <authorList>
            <person name="Riley R."/>
            <person name="Salamov A.A."/>
            <person name="Brown D.W."/>
            <person name="Nagy L.G."/>
            <person name="Floudas D."/>
            <person name="Held B.W."/>
            <person name="Levasseur A."/>
            <person name="Lombard V."/>
            <person name="Morin E."/>
            <person name="Otillar R."/>
            <person name="Lindquist E.A."/>
            <person name="Sun H."/>
            <person name="LaButti K.M."/>
            <person name="Schmutz J."/>
            <person name="Jabbour D."/>
            <person name="Luo H."/>
            <person name="Baker S.E."/>
            <person name="Pisabarro A.G."/>
            <person name="Walton J.D."/>
            <person name="Blanchette R.A."/>
            <person name="Henrissat B."/>
            <person name="Martin F."/>
            <person name="Cullen D."/>
            <person name="Hibbett D.S."/>
            <person name="Grigoriev I.V."/>
        </authorList>
    </citation>
    <scope>NUCLEOTIDE SEQUENCE [LARGE SCALE GENOMIC DNA]</scope>
    <source>
        <strain evidence="10">FD-172 SS1</strain>
    </source>
</reference>
<dbReference type="InterPro" id="IPR013780">
    <property type="entry name" value="Glyco_hydro_b"/>
</dbReference>
<name>A0A067N3F3_BOTB1</name>
<dbReference type="InParanoid" id="A0A067N3F3"/>
<keyword evidence="5" id="KW-0732">Signal</keyword>
<comment type="pathway">
    <text evidence="2">Glycan metabolism; L-arabinan degradation.</text>
</comment>
<dbReference type="InterPro" id="IPR051563">
    <property type="entry name" value="Glycosyl_Hydrolase_51"/>
</dbReference>
<dbReference type="Gene3D" id="2.60.40.1180">
    <property type="entry name" value="Golgi alpha-mannosidase II"/>
    <property type="match status" value="1"/>
</dbReference>
<feature type="domain" description="Alpha-L-arabinofuranosidase C-terminal" evidence="8">
    <location>
        <begin position="409"/>
        <end position="599"/>
    </location>
</feature>
<dbReference type="InterPro" id="IPR017853">
    <property type="entry name" value="GH"/>
</dbReference>
<comment type="catalytic activity">
    <reaction evidence="1">
        <text>Hydrolysis of terminal non-reducing alpha-L-arabinofuranoside residues in alpha-L-arabinosides.</text>
        <dbReference type="EC" id="3.2.1.55"/>
    </reaction>
</comment>
<dbReference type="Proteomes" id="UP000027195">
    <property type="component" value="Unassembled WGS sequence"/>
</dbReference>
<organism evidence="9 10">
    <name type="scientific">Botryobasidium botryosum (strain FD-172 SS1)</name>
    <dbReference type="NCBI Taxonomy" id="930990"/>
    <lineage>
        <taxon>Eukaryota</taxon>
        <taxon>Fungi</taxon>
        <taxon>Dikarya</taxon>
        <taxon>Basidiomycota</taxon>
        <taxon>Agaricomycotina</taxon>
        <taxon>Agaricomycetes</taxon>
        <taxon>Cantharellales</taxon>
        <taxon>Botryobasidiaceae</taxon>
        <taxon>Botryobasidium</taxon>
    </lineage>
</organism>
<evidence type="ECO:0000256" key="5">
    <source>
        <dbReference type="ARBA" id="ARBA00022729"/>
    </source>
</evidence>
<dbReference type="Gene3D" id="2.60.120.260">
    <property type="entry name" value="Galactose-binding domain-like"/>
    <property type="match status" value="1"/>
</dbReference>
<evidence type="ECO:0000313" key="10">
    <source>
        <dbReference type="Proteomes" id="UP000027195"/>
    </source>
</evidence>
<evidence type="ECO:0000313" key="9">
    <source>
        <dbReference type="EMBL" id="KDQ21500.1"/>
    </source>
</evidence>
<dbReference type="EC" id="3.2.1.55" evidence="4"/>
<protein>
    <recommendedName>
        <fullName evidence="4">non-reducing end alpha-L-arabinofuranosidase</fullName>
        <ecNumber evidence="4">3.2.1.55</ecNumber>
    </recommendedName>
</protein>
<sequence>MFEDINHSGDGGLYAELLQNRAFQGVTPGTSAALTAWTAVGGGQISVIKDSGPVSSALPNSLQFIVPSTATSSVGFKNTGYWGMKVQQGLTYKASFYAKLPSASSLSGSITVSLVGSSGQVLASGTISGLTTAWKQYQLSLTATASGANANNAFQLTVDGAQNRGKTINFSMFSLFPPTFKNRANGMRTDIAQPLADIKPSFFRFPGGNNIEGQSIATFWNWTNTIGPLVNRPGRPGDWGYYNTDGLGLLEYLNFCEDTGMEPIMAVYAGYSLDGSSVPQADINKYVQHAINQINFVIGDASTNQYAAMRSQYGHPTPFKLEYVEIGNEDFFREDTYQAYRWAAFKNGIQAAFPQLKLISTASYGLKLSPAPSFIDLHVYQTPEWFIQNNEIYKSRSAYPLTGPHILEGEFAVTATNSSCLYGPISCGRLDFPSLRGSVAEATFMAGLERDSNLVFGACYAPLLQNINSAQWTPDLVSFDATNTILSTSYYVQQMFSANRGDTILVTTASTPQNPLFWVVSKNSQTKQVFVKLTNTGTQASALTLNFTDLTIGSSGQATVLTNSNYNAKNTPQAPRTVVPTTSTITAGKQFTYNVPAQSVVVLALTYA</sequence>
<keyword evidence="6 9" id="KW-0378">Hydrolase</keyword>
<dbReference type="GO" id="GO:0046556">
    <property type="term" value="F:alpha-L-arabinofuranosidase activity"/>
    <property type="evidence" value="ECO:0007669"/>
    <property type="project" value="UniProtKB-EC"/>
</dbReference>
<accession>A0A067N3F3</accession>
<evidence type="ECO:0000256" key="2">
    <source>
        <dbReference type="ARBA" id="ARBA00004834"/>
    </source>
</evidence>
<dbReference type="SUPFAM" id="SSF51445">
    <property type="entry name" value="(Trans)glycosidases"/>
    <property type="match status" value="1"/>
</dbReference>
<dbReference type="InterPro" id="IPR055235">
    <property type="entry name" value="ASD1_cat"/>
</dbReference>
<dbReference type="GO" id="GO:0031222">
    <property type="term" value="P:arabinan catabolic process"/>
    <property type="evidence" value="ECO:0007669"/>
    <property type="project" value="UniProtKB-UniPathway"/>
</dbReference>
<evidence type="ECO:0000256" key="4">
    <source>
        <dbReference type="ARBA" id="ARBA00012670"/>
    </source>
</evidence>
<dbReference type="GO" id="GO:0046373">
    <property type="term" value="P:L-arabinose metabolic process"/>
    <property type="evidence" value="ECO:0007669"/>
    <property type="project" value="InterPro"/>
</dbReference>
<dbReference type="SMART" id="SM00813">
    <property type="entry name" value="Alpha-L-AF_C"/>
    <property type="match status" value="1"/>
</dbReference>
<evidence type="ECO:0000259" key="8">
    <source>
        <dbReference type="SMART" id="SM00813"/>
    </source>
</evidence>
<dbReference type="AlphaFoldDB" id="A0A067N3F3"/>
<dbReference type="OrthoDB" id="406864at2759"/>
<dbReference type="InterPro" id="IPR010720">
    <property type="entry name" value="Alpha-L-AF_C"/>
</dbReference>
<comment type="similarity">
    <text evidence="3">Belongs to the glycosyl hydrolase 51 family.</text>
</comment>
<dbReference type="Pfam" id="PF22848">
    <property type="entry name" value="ASD1_dom"/>
    <property type="match status" value="1"/>
</dbReference>
<keyword evidence="7" id="KW-0325">Glycoprotein</keyword>
<dbReference type="PANTHER" id="PTHR31776">
    <property type="entry name" value="ALPHA-L-ARABINOFURANOSIDASE 1"/>
    <property type="match status" value="1"/>
</dbReference>
<dbReference type="HOGENOM" id="CLU_010060_1_1_1"/>
<proteinExistence type="inferred from homology"/>
<dbReference type="PANTHER" id="PTHR31776:SF0">
    <property type="entry name" value="ALPHA-L-ARABINOFURANOSIDASE 1"/>
    <property type="match status" value="1"/>
</dbReference>
<evidence type="ECO:0000256" key="1">
    <source>
        <dbReference type="ARBA" id="ARBA00001462"/>
    </source>
</evidence>
<gene>
    <name evidence="9" type="ORF">BOTBODRAFT_205067</name>
</gene>
<dbReference type="STRING" id="930990.A0A067N3F3"/>
<dbReference type="Gene3D" id="3.20.20.80">
    <property type="entry name" value="Glycosidases"/>
    <property type="match status" value="1"/>
</dbReference>
<evidence type="ECO:0000256" key="6">
    <source>
        <dbReference type="ARBA" id="ARBA00022801"/>
    </source>
</evidence>
<dbReference type="Pfam" id="PF06964">
    <property type="entry name" value="Alpha-L-AF_C"/>
    <property type="match status" value="1"/>
</dbReference>
<keyword evidence="10" id="KW-1185">Reference proteome</keyword>
<evidence type="ECO:0000256" key="3">
    <source>
        <dbReference type="ARBA" id="ARBA00007186"/>
    </source>
</evidence>
<dbReference type="UniPathway" id="UPA00667"/>